<reference evidence="1 2" key="1">
    <citation type="journal article" date="2014" name="Int. J. Syst. Evol. Microbiol.">
        <title>Streptomyces hoynatensis sp. nov., isolated from deep marine sediment.</title>
        <authorList>
            <person name="Veyisoglu A."/>
            <person name="Sahin N."/>
        </authorList>
    </citation>
    <scope>NUCLEOTIDE SEQUENCE [LARGE SCALE GENOMIC DNA]</scope>
    <source>
        <strain evidence="1 2">KCTC 29097</strain>
    </source>
</reference>
<evidence type="ECO:0000313" key="2">
    <source>
        <dbReference type="Proteomes" id="UP000272474"/>
    </source>
</evidence>
<proteinExistence type="predicted"/>
<gene>
    <name evidence="1" type="ORF">D7294_21690</name>
</gene>
<name>A0A3A9YT29_9ACTN</name>
<evidence type="ECO:0000313" key="1">
    <source>
        <dbReference type="EMBL" id="RKN39193.1"/>
    </source>
</evidence>
<dbReference type="AlphaFoldDB" id="A0A3A9YT29"/>
<keyword evidence="2" id="KW-1185">Reference proteome</keyword>
<protein>
    <submittedName>
        <fullName evidence="1">Uncharacterized protein</fullName>
    </submittedName>
</protein>
<organism evidence="1 2">
    <name type="scientific">Streptomyces hoynatensis</name>
    <dbReference type="NCBI Taxonomy" id="1141874"/>
    <lineage>
        <taxon>Bacteria</taxon>
        <taxon>Bacillati</taxon>
        <taxon>Actinomycetota</taxon>
        <taxon>Actinomycetes</taxon>
        <taxon>Kitasatosporales</taxon>
        <taxon>Streptomycetaceae</taxon>
        <taxon>Streptomyces</taxon>
    </lineage>
</organism>
<accession>A0A3A9YT29</accession>
<dbReference type="RefSeq" id="WP_120682339.1">
    <property type="nucleotide sequence ID" value="NZ_RBAL01000014.1"/>
</dbReference>
<comment type="caution">
    <text evidence="1">The sequence shown here is derived from an EMBL/GenBank/DDBJ whole genome shotgun (WGS) entry which is preliminary data.</text>
</comment>
<dbReference type="EMBL" id="RBAL01000014">
    <property type="protein sequence ID" value="RKN39193.1"/>
    <property type="molecule type" value="Genomic_DNA"/>
</dbReference>
<dbReference type="Proteomes" id="UP000272474">
    <property type="component" value="Unassembled WGS sequence"/>
</dbReference>
<sequence length="69" mass="7925">MGDFIGWVDSPGHIESFVDEWARTLVRRADGLTEDEARQLVREIYAAARTNAVGRYEEEVAVREAEREE</sequence>